<dbReference type="Pfam" id="PF19792">
    <property type="entry name" value="DUF6276"/>
    <property type="match status" value="1"/>
</dbReference>
<reference evidence="1 2" key="1">
    <citation type="journal article" date="2019" name="Int. J. Syst. Evol. Microbiol.">
        <title>The Global Catalogue of Microorganisms (GCM) 10K type strain sequencing project: providing services to taxonomists for standard genome sequencing and annotation.</title>
        <authorList>
            <consortium name="The Broad Institute Genomics Platform"/>
            <consortium name="The Broad Institute Genome Sequencing Center for Infectious Disease"/>
            <person name="Wu L."/>
            <person name="Ma J."/>
        </authorList>
    </citation>
    <scope>NUCLEOTIDE SEQUENCE [LARGE SCALE GENOMIC DNA]</scope>
    <source>
        <strain evidence="1 2">JCM 16327</strain>
    </source>
</reference>
<protein>
    <submittedName>
        <fullName evidence="1">DUF6276 family protein</fullName>
    </submittedName>
</protein>
<keyword evidence="2" id="KW-1185">Reference proteome</keyword>
<gene>
    <name evidence="1" type="ORF">GCM10009019_08700</name>
</gene>
<dbReference type="AlphaFoldDB" id="A0AAV3T0H1"/>
<evidence type="ECO:0000313" key="1">
    <source>
        <dbReference type="EMBL" id="GAA0648407.1"/>
    </source>
</evidence>
<dbReference type="EMBL" id="BAAADU010000002">
    <property type="protein sequence ID" value="GAA0648407.1"/>
    <property type="molecule type" value="Genomic_DNA"/>
</dbReference>
<comment type="caution">
    <text evidence="1">The sequence shown here is derived from an EMBL/GenBank/DDBJ whole genome shotgun (WGS) entry which is preliminary data.</text>
</comment>
<dbReference type="RefSeq" id="WP_227261423.1">
    <property type="nucleotide sequence ID" value="NZ_BAAADU010000002.1"/>
</dbReference>
<dbReference type="Proteomes" id="UP001500194">
    <property type="component" value="Unassembled WGS sequence"/>
</dbReference>
<dbReference type="InterPro" id="IPR046243">
    <property type="entry name" value="DUF6276"/>
</dbReference>
<sequence length="131" mass="13819">MPCALCDGDQLSFPVPDAAGEHLPDDRPGAALCTHCLAVEPVDDPPSAYPAFSESIPGFPDGEAGAVVACVFALVDSLALYRAEVSALADAAERRGVDVLLLIDRLAATDGVEPYFDVSRRGTQLEQLLYE</sequence>
<organism evidence="1 2">
    <name type="scientific">Salarchaeum japonicum</name>
    <dbReference type="NCBI Taxonomy" id="555573"/>
    <lineage>
        <taxon>Archaea</taxon>
        <taxon>Methanobacteriati</taxon>
        <taxon>Methanobacteriota</taxon>
        <taxon>Stenosarchaea group</taxon>
        <taxon>Halobacteria</taxon>
        <taxon>Halobacteriales</taxon>
        <taxon>Halobacteriaceae</taxon>
    </lineage>
</organism>
<proteinExistence type="predicted"/>
<name>A0AAV3T0H1_9EURY</name>
<accession>A0AAV3T0H1</accession>
<dbReference type="GeneID" id="68572006"/>
<evidence type="ECO:0000313" key="2">
    <source>
        <dbReference type="Proteomes" id="UP001500194"/>
    </source>
</evidence>